<evidence type="ECO:0000256" key="1">
    <source>
        <dbReference type="SAM" id="MobiDB-lite"/>
    </source>
</evidence>
<dbReference type="Proteomes" id="UP000499080">
    <property type="component" value="Unassembled WGS sequence"/>
</dbReference>
<evidence type="ECO:0000256" key="2">
    <source>
        <dbReference type="SAM" id="Phobius"/>
    </source>
</evidence>
<gene>
    <name evidence="3" type="ORF">AVEN_11785_1</name>
</gene>
<proteinExistence type="predicted"/>
<keyword evidence="4" id="KW-1185">Reference proteome</keyword>
<feature type="region of interest" description="Disordered" evidence="1">
    <location>
        <begin position="196"/>
        <end position="232"/>
    </location>
</feature>
<keyword evidence="2" id="KW-1133">Transmembrane helix</keyword>
<sequence>MTEPPQQQHGKCILLPNCTTGLVTVSHSCRDNLLYRKWCQYNHTAISIPPGEARTCLFILRLPIYELAVCLQGVRRPGNTYPRNRQYTVAAQRMGDDEDESIYGEYEDVSINADDKDIFRHDFFRFTTKERYIWEDWTVPTRDPVDYGDESTSPIFFYYFVIPAAVCAFAIISVYICVKKCENGCCSAESDSHSSMSSNRFTTVHPTPQRRTYQSTQRHRSPIGRNQFPDSRRELFNEPAMRNSISELDINRGAAHATEATVSFINSTYASSTQGRREPDHTVAEKPPDYSTVTLS</sequence>
<comment type="caution">
    <text evidence="3">The sequence shown here is derived from an EMBL/GenBank/DDBJ whole genome shotgun (WGS) entry which is preliminary data.</text>
</comment>
<protein>
    <submittedName>
        <fullName evidence="3">Uncharacterized protein</fullName>
    </submittedName>
</protein>
<dbReference type="AlphaFoldDB" id="A0A4Y2CNH4"/>
<accession>A0A4Y2CNH4</accession>
<keyword evidence="2" id="KW-0812">Transmembrane</keyword>
<evidence type="ECO:0000313" key="4">
    <source>
        <dbReference type="Proteomes" id="UP000499080"/>
    </source>
</evidence>
<name>A0A4Y2CNH4_ARAVE</name>
<feature type="non-terminal residue" evidence="3">
    <location>
        <position position="296"/>
    </location>
</feature>
<organism evidence="3 4">
    <name type="scientific">Araneus ventricosus</name>
    <name type="common">Orbweaver spider</name>
    <name type="synonym">Epeira ventricosa</name>
    <dbReference type="NCBI Taxonomy" id="182803"/>
    <lineage>
        <taxon>Eukaryota</taxon>
        <taxon>Metazoa</taxon>
        <taxon>Ecdysozoa</taxon>
        <taxon>Arthropoda</taxon>
        <taxon>Chelicerata</taxon>
        <taxon>Arachnida</taxon>
        <taxon>Araneae</taxon>
        <taxon>Araneomorphae</taxon>
        <taxon>Entelegynae</taxon>
        <taxon>Araneoidea</taxon>
        <taxon>Araneidae</taxon>
        <taxon>Araneus</taxon>
    </lineage>
</organism>
<reference evidence="3 4" key="1">
    <citation type="journal article" date="2019" name="Sci. Rep.">
        <title>Orb-weaving spider Araneus ventricosus genome elucidates the spidroin gene catalogue.</title>
        <authorList>
            <person name="Kono N."/>
            <person name="Nakamura H."/>
            <person name="Ohtoshi R."/>
            <person name="Moran D.A.P."/>
            <person name="Shinohara A."/>
            <person name="Yoshida Y."/>
            <person name="Fujiwara M."/>
            <person name="Mori M."/>
            <person name="Tomita M."/>
            <person name="Arakawa K."/>
        </authorList>
    </citation>
    <scope>NUCLEOTIDE SEQUENCE [LARGE SCALE GENOMIC DNA]</scope>
</reference>
<feature type="transmembrane region" description="Helical" evidence="2">
    <location>
        <begin position="156"/>
        <end position="176"/>
    </location>
</feature>
<feature type="compositionally biased region" description="Basic and acidic residues" evidence="1">
    <location>
        <begin position="275"/>
        <end position="288"/>
    </location>
</feature>
<dbReference type="EMBL" id="BGPR01163819">
    <property type="protein sequence ID" value="GBM05719.1"/>
    <property type="molecule type" value="Genomic_DNA"/>
</dbReference>
<evidence type="ECO:0000313" key="3">
    <source>
        <dbReference type="EMBL" id="GBM05719.1"/>
    </source>
</evidence>
<feature type="region of interest" description="Disordered" evidence="1">
    <location>
        <begin position="269"/>
        <end position="296"/>
    </location>
</feature>
<keyword evidence="2" id="KW-0472">Membrane</keyword>
<feature type="compositionally biased region" description="Polar residues" evidence="1">
    <location>
        <begin position="199"/>
        <end position="216"/>
    </location>
</feature>